<dbReference type="EMBL" id="FNGY01000012">
    <property type="protein sequence ID" value="SDO16507.1"/>
    <property type="molecule type" value="Genomic_DNA"/>
</dbReference>
<gene>
    <name evidence="1" type="ORF">SAMN05421820_11296</name>
</gene>
<evidence type="ECO:0000313" key="2">
    <source>
        <dbReference type="Proteomes" id="UP000183200"/>
    </source>
</evidence>
<evidence type="ECO:0000313" key="1">
    <source>
        <dbReference type="EMBL" id="SDO16507.1"/>
    </source>
</evidence>
<dbReference type="InterPro" id="IPR018550">
    <property type="entry name" value="Lipid-A_deacylase-rel"/>
</dbReference>
<organism evidence="1 2">
    <name type="scientific">Pedobacter steynii</name>
    <dbReference type="NCBI Taxonomy" id="430522"/>
    <lineage>
        <taxon>Bacteria</taxon>
        <taxon>Pseudomonadati</taxon>
        <taxon>Bacteroidota</taxon>
        <taxon>Sphingobacteriia</taxon>
        <taxon>Sphingobacteriales</taxon>
        <taxon>Sphingobacteriaceae</taxon>
        <taxon>Pedobacter</taxon>
    </lineage>
</organism>
<name>A0A1H0HBH8_9SPHI</name>
<reference evidence="2" key="1">
    <citation type="submission" date="2016-10" db="EMBL/GenBank/DDBJ databases">
        <authorList>
            <person name="Varghese N."/>
            <person name="Submissions S."/>
        </authorList>
    </citation>
    <scope>NUCLEOTIDE SEQUENCE [LARGE SCALE GENOMIC DNA]</scope>
    <source>
        <strain evidence="2">DSM 19110</strain>
    </source>
</reference>
<keyword evidence="2" id="KW-1185">Reference proteome</keyword>
<dbReference type="AlphaFoldDB" id="A0A1H0HBH8"/>
<protein>
    <submittedName>
        <fullName evidence="1">Lipid A 3-O-deacylase (PagL)</fullName>
    </submittedName>
</protein>
<proteinExistence type="predicted"/>
<dbReference type="OrthoDB" id="627554at2"/>
<dbReference type="Gene3D" id="2.40.160.20">
    <property type="match status" value="1"/>
</dbReference>
<dbReference type="Proteomes" id="UP000183200">
    <property type="component" value="Unassembled WGS sequence"/>
</dbReference>
<dbReference type="Pfam" id="PF09411">
    <property type="entry name" value="PagL"/>
    <property type="match status" value="1"/>
</dbReference>
<sequence length="379" mass="42409">MNYIGGARCCYVILIFSFLILTNHGYGRQKSDHWNSLEFSPQVSLALFTAGNKLSGSALGGEFTYHIQKNDHPSPWMCMLNLNGIDLVFNYKNMKKVMLASDPRSNLFGDAYAMVAALNFTLLKSKYAELWAAPGLGIGYLGQTYFTNQNILIGSHLNFASRMAVKVAAKVAPYTRLSAGLDVLHFSNGGIRTPNYGLNISSLSFGVLRVLRSSGQPKRDTTGRKESLERTRHQFDFGVNIGCRGVVRSREGLYKTGLYAGYNYRLNELLGCSSGIDAVYYHTVYQNNLQTSQSLATSLDRWRVGLAIGPDFWMDRLAVMAKYGYYLHYNNFSKSSETVKTYWTAGLKYYVMNWAAVQTKIYLHKAEADYLGLGVLLTP</sequence>
<accession>A0A1H0HBH8</accession>